<feature type="coiled-coil region" evidence="1">
    <location>
        <begin position="164"/>
        <end position="198"/>
    </location>
</feature>
<comment type="caution">
    <text evidence="3">The sequence shown here is derived from an EMBL/GenBank/DDBJ whole genome shotgun (WGS) entry which is preliminary data.</text>
</comment>
<protein>
    <submittedName>
        <fullName evidence="3">Uncharacterized protein</fullName>
    </submittedName>
</protein>
<dbReference type="EMBL" id="JARBJD010000001">
    <property type="protein sequence ID" value="KAK2964763.1"/>
    <property type="molecule type" value="Genomic_DNA"/>
</dbReference>
<gene>
    <name evidence="3" type="ORF">BLNAU_63</name>
</gene>
<proteinExistence type="predicted"/>
<evidence type="ECO:0000256" key="1">
    <source>
        <dbReference type="SAM" id="Coils"/>
    </source>
</evidence>
<keyword evidence="1" id="KW-0175">Coiled coil</keyword>
<evidence type="ECO:0000313" key="3">
    <source>
        <dbReference type="EMBL" id="KAK2964763.1"/>
    </source>
</evidence>
<evidence type="ECO:0000313" key="4">
    <source>
        <dbReference type="Proteomes" id="UP001281761"/>
    </source>
</evidence>
<dbReference type="Proteomes" id="UP001281761">
    <property type="component" value="Unassembled WGS sequence"/>
</dbReference>
<feature type="compositionally biased region" description="Low complexity" evidence="2">
    <location>
        <begin position="91"/>
        <end position="105"/>
    </location>
</feature>
<reference evidence="3 4" key="1">
    <citation type="journal article" date="2022" name="bioRxiv">
        <title>Genomics of Preaxostyla Flagellates Illuminates Evolutionary Transitions and the Path Towards Mitochondrial Loss.</title>
        <authorList>
            <person name="Novak L.V.F."/>
            <person name="Treitli S.C."/>
            <person name="Pyrih J."/>
            <person name="Halakuc P."/>
            <person name="Pipaliya S.V."/>
            <person name="Vacek V."/>
            <person name="Brzon O."/>
            <person name="Soukal P."/>
            <person name="Eme L."/>
            <person name="Dacks J.B."/>
            <person name="Karnkowska A."/>
            <person name="Elias M."/>
            <person name="Hampl V."/>
        </authorList>
    </citation>
    <scope>NUCLEOTIDE SEQUENCE [LARGE SCALE GENOMIC DNA]</scope>
    <source>
        <strain evidence="3">NAU3</strain>
        <tissue evidence="3">Gut</tissue>
    </source>
</reference>
<organism evidence="3 4">
    <name type="scientific">Blattamonas nauphoetae</name>
    <dbReference type="NCBI Taxonomy" id="2049346"/>
    <lineage>
        <taxon>Eukaryota</taxon>
        <taxon>Metamonada</taxon>
        <taxon>Preaxostyla</taxon>
        <taxon>Oxymonadida</taxon>
        <taxon>Blattamonas</taxon>
    </lineage>
</organism>
<accession>A0ABQ9YLY9</accession>
<feature type="region of interest" description="Disordered" evidence="2">
    <location>
        <begin position="87"/>
        <end position="143"/>
    </location>
</feature>
<feature type="compositionally biased region" description="Low complexity" evidence="2">
    <location>
        <begin position="113"/>
        <end position="132"/>
    </location>
</feature>
<keyword evidence="4" id="KW-1185">Reference proteome</keyword>
<sequence length="442" mass="49532">MVQPTWWANTQLDFHNLQHEHCQALALLAPTPVAFYQKYVNPNNADLLKNDVQNALQTTEDYAGQFSGQVLTYFDTVWAQENRHLIPPTPMSQQFPPQVQQSPTSSLPPPMPMGLQPEPQSQPSPYYQGGQQVPTLPSQQISSGDGISRAEVMQIIERKEAEIKQTFLTQIQQLQQEVQSKNREMSDLKNAVDSMQTLIQSHFNQSSSVRPPIQPAMAQPPVSQGLYGQTPTTLPVQSYGAQPAYNTTPPQTQGYGGYGATPTNQDLLMTTDLKPEDYNSARVTGKSVQFIGPIQSRVFVDFVCLEQIITAEWKVYVYPGQNLQLGFIMDVMGDLRQESNERILVEYSNTGLLTVRNRTFNCEPFQFNDTITLEINCPERSARLFKNGKQLPYVIKRIPMVNKLYVSGTGVQNRADLMKLTQTSSPGSYATVATQEINMESV</sequence>
<name>A0ABQ9YLY9_9EUKA</name>
<feature type="compositionally biased region" description="Polar residues" evidence="2">
    <location>
        <begin position="133"/>
        <end position="143"/>
    </location>
</feature>
<evidence type="ECO:0000256" key="2">
    <source>
        <dbReference type="SAM" id="MobiDB-lite"/>
    </source>
</evidence>